<gene>
    <name evidence="7" type="ORF">SAMN05443550_11587</name>
</gene>
<protein>
    <submittedName>
        <fullName evidence="7">Uncharacterized membrane protein</fullName>
    </submittedName>
</protein>
<evidence type="ECO:0000259" key="6">
    <source>
        <dbReference type="Pfam" id="PF07291"/>
    </source>
</evidence>
<dbReference type="GO" id="GO:0016020">
    <property type="term" value="C:membrane"/>
    <property type="evidence" value="ECO:0007669"/>
    <property type="project" value="UniProtKB-SubCell"/>
</dbReference>
<keyword evidence="2 5" id="KW-0812">Transmembrane</keyword>
<dbReference type="STRING" id="425514.SAMN05443550_11587"/>
<keyword evidence="8" id="KW-1185">Reference proteome</keyword>
<dbReference type="PANTHER" id="PTHR36974">
    <property type="entry name" value="MEMBRANE PROTEIN-RELATED"/>
    <property type="match status" value="1"/>
</dbReference>
<dbReference type="Pfam" id="PF07291">
    <property type="entry name" value="MauE"/>
    <property type="match status" value="1"/>
</dbReference>
<feature type="transmembrane region" description="Helical" evidence="5">
    <location>
        <begin position="66"/>
        <end position="84"/>
    </location>
</feature>
<evidence type="ECO:0000313" key="8">
    <source>
        <dbReference type="Proteomes" id="UP000198850"/>
    </source>
</evidence>
<feature type="domain" description="Methylamine utilisation protein MauE" evidence="6">
    <location>
        <begin position="1"/>
        <end position="88"/>
    </location>
</feature>
<organism evidence="7 8">
    <name type="scientific">Pedobacter hartonius</name>
    <dbReference type="NCBI Taxonomy" id="425514"/>
    <lineage>
        <taxon>Bacteria</taxon>
        <taxon>Pseudomonadati</taxon>
        <taxon>Bacteroidota</taxon>
        <taxon>Sphingobacteriia</taxon>
        <taxon>Sphingobacteriales</taxon>
        <taxon>Sphingobacteriaceae</taxon>
        <taxon>Pedobacter</taxon>
    </lineage>
</organism>
<dbReference type="InterPro" id="IPR009908">
    <property type="entry name" value="Methylamine_util_MauE"/>
</dbReference>
<dbReference type="EMBL" id="FNRA01000015">
    <property type="protein sequence ID" value="SEB19491.1"/>
    <property type="molecule type" value="Genomic_DNA"/>
</dbReference>
<keyword evidence="4 5" id="KW-0472">Membrane</keyword>
<keyword evidence="3 5" id="KW-1133">Transmembrane helix</keyword>
<evidence type="ECO:0000313" key="7">
    <source>
        <dbReference type="EMBL" id="SEB19491.1"/>
    </source>
</evidence>
<dbReference type="GO" id="GO:0030416">
    <property type="term" value="P:methylamine metabolic process"/>
    <property type="evidence" value="ECO:0007669"/>
    <property type="project" value="InterPro"/>
</dbReference>
<name>A0A1H4HD15_9SPHI</name>
<feature type="transmembrane region" description="Helical" evidence="5">
    <location>
        <begin position="41"/>
        <end position="59"/>
    </location>
</feature>
<dbReference type="AlphaFoldDB" id="A0A1H4HD15"/>
<evidence type="ECO:0000256" key="2">
    <source>
        <dbReference type="ARBA" id="ARBA00022692"/>
    </source>
</evidence>
<proteinExistence type="predicted"/>
<reference evidence="7 8" key="1">
    <citation type="submission" date="2016-10" db="EMBL/GenBank/DDBJ databases">
        <authorList>
            <person name="de Groot N.N."/>
        </authorList>
    </citation>
    <scope>NUCLEOTIDE SEQUENCE [LARGE SCALE GENOMIC DNA]</scope>
    <source>
        <strain evidence="7 8">DSM 19033</strain>
    </source>
</reference>
<feature type="transmembrane region" description="Helical" evidence="5">
    <location>
        <begin position="96"/>
        <end position="117"/>
    </location>
</feature>
<evidence type="ECO:0000256" key="5">
    <source>
        <dbReference type="SAM" id="Phobius"/>
    </source>
</evidence>
<evidence type="ECO:0000256" key="3">
    <source>
        <dbReference type="ARBA" id="ARBA00022989"/>
    </source>
</evidence>
<sequence>MEKLRLALSFLFALLLIAAGINHFIHPTVYASFIPDWLPLIATNYITGIVEIGLGAGLIFPASRKVAAIATNLLMVFFLPFHVYDVFRTHPAIGSTLFALIRLPLQFLLIYWAWFLVPRAR</sequence>
<dbReference type="Proteomes" id="UP000198850">
    <property type="component" value="Unassembled WGS sequence"/>
</dbReference>
<dbReference type="PANTHER" id="PTHR36974:SF1">
    <property type="entry name" value="DOXX FAMILY MEMBRANE PROTEIN"/>
    <property type="match status" value="1"/>
</dbReference>
<evidence type="ECO:0000256" key="1">
    <source>
        <dbReference type="ARBA" id="ARBA00004141"/>
    </source>
</evidence>
<accession>A0A1H4HD15</accession>
<comment type="subcellular location">
    <subcellularLocation>
        <location evidence="1">Membrane</location>
        <topology evidence="1">Multi-pass membrane protein</topology>
    </subcellularLocation>
</comment>
<dbReference type="OrthoDB" id="327939at2"/>
<dbReference type="RefSeq" id="WP_090559832.1">
    <property type="nucleotide sequence ID" value="NZ_FNRA01000015.1"/>
</dbReference>
<evidence type="ECO:0000256" key="4">
    <source>
        <dbReference type="ARBA" id="ARBA00023136"/>
    </source>
</evidence>